<dbReference type="InterPro" id="IPR001544">
    <property type="entry name" value="Aminotrans_IV"/>
</dbReference>
<evidence type="ECO:0000256" key="6">
    <source>
        <dbReference type="ARBA" id="ARBA00009320"/>
    </source>
</evidence>
<evidence type="ECO:0000256" key="4">
    <source>
        <dbReference type="ARBA" id="ARBA00004931"/>
    </source>
</evidence>
<dbReference type="InterPro" id="IPR036038">
    <property type="entry name" value="Aminotransferase-like"/>
</dbReference>
<dbReference type="InterPro" id="IPR043132">
    <property type="entry name" value="BCAT-like_C"/>
</dbReference>
<dbReference type="PROSITE" id="PS00770">
    <property type="entry name" value="AA_TRANSFER_CLASS_4"/>
    <property type="match status" value="1"/>
</dbReference>
<evidence type="ECO:0000256" key="13">
    <source>
        <dbReference type="ARBA" id="ARBA00048798"/>
    </source>
</evidence>
<dbReference type="Proteomes" id="UP001314635">
    <property type="component" value="Unassembled WGS sequence"/>
</dbReference>
<keyword evidence="9 17" id="KW-0808">Transferase</keyword>
<keyword evidence="8 17" id="KW-0028">Amino-acid biosynthesis</keyword>
<evidence type="ECO:0000256" key="15">
    <source>
        <dbReference type="RuleBase" id="RU004106"/>
    </source>
</evidence>
<evidence type="ECO:0000256" key="9">
    <source>
        <dbReference type="ARBA" id="ARBA00022679"/>
    </source>
</evidence>
<dbReference type="NCBIfam" id="NF009897">
    <property type="entry name" value="PRK13357.1"/>
    <property type="match status" value="1"/>
</dbReference>
<dbReference type="InterPro" id="IPR033939">
    <property type="entry name" value="BCAT_family"/>
</dbReference>
<comment type="pathway">
    <text evidence="3 18">Amino-acid biosynthesis; L-isoleucine biosynthesis; L-isoleucine from 2-oxobutanoate: step 4/4.</text>
</comment>
<comment type="caution">
    <text evidence="19">The sequence shown here is derived from an EMBL/GenBank/DDBJ whole genome shotgun (WGS) entry which is preliminary data.</text>
</comment>
<comment type="function">
    <text evidence="2">Acts on leucine, isoleucine and valine.</text>
</comment>
<keyword evidence="20" id="KW-1185">Reference proteome</keyword>
<dbReference type="CDD" id="cd01557">
    <property type="entry name" value="BCAT_beta_family"/>
    <property type="match status" value="1"/>
</dbReference>
<organism evidence="19 20">
    <name type="scientific">Bradyrhizobium denitrificans</name>
    <dbReference type="NCBI Taxonomy" id="2734912"/>
    <lineage>
        <taxon>Bacteria</taxon>
        <taxon>Pseudomonadati</taxon>
        <taxon>Pseudomonadota</taxon>
        <taxon>Alphaproteobacteria</taxon>
        <taxon>Hyphomicrobiales</taxon>
        <taxon>Nitrobacteraceae</taxon>
        <taxon>Bradyrhizobium</taxon>
    </lineage>
</organism>
<comment type="pathway">
    <text evidence="5 18">Amino-acid biosynthesis; L-leucine biosynthesis; L-leucine from 3-methyl-2-oxobutanoate: step 4/4.</text>
</comment>
<dbReference type="PANTHER" id="PTHR11825:SF44">
    <property type="entry name" value="BRANCHED-CHAIN-AMINO-ACID AMINOTRANSFERASE"/>
    <property type="match status" value="1"/>
</dbReference>
<evidence type="ECO:0000256" key="17">
    <source>
        <dbReference type="RuleBase" id="RU004517"/>
    </source>
</evidence>
<dbReference type="NCBIfam" id="TIGR01123">
    <property type="entry name" value="ilvE_II"/>
    <property type="match status" value="1"/>
</dbReference>
<name>A0ABS5G9C1_9BRAD</name>
<protein>
    <recommendedName>
        <fullName evidence="17">Branched-chain-amino-acid aminotransferase</fullName>
        <ecNumber evidence="17">2.6.1.42</ecNumber>
    </recommendedName>
</protein>
<comment type="catalytic activity">
    <reaction evidence="14 17">
        <text>L-leucine + 2-oxoglutarate = 4-methyl-2-oxopentanoate + L-glutamate</text>
        <dbReference type="Rhea" id="RHEA:18321"/>
        <dbReference type="ChEBI" id="CHEBI:16810"/>
        <dbReference type="ChEBI" id="CHEBI:17865"/>
        <dbReference type="ChEBI" id="CHEBI:29985"/>
        <dbReference type="ChEBI" id="CHEBI:57427"/>
        <dbReference type="EC" id="2.6.1.42"/>
    </reaction>
</comment>
<comment type="cofactor">
    <cofactor evidence="1 16">
        <name>pyridoxal 5'-phosphate</name>
        <dbReference type="ChEBI" id="CHEBI:597326"/>
    </cofactor>
</comment>
<evidence type="ECO:0000256" key="2">
    <source>
        <dbReference type="ARBA" id="ARBA00003109"/>
    </source>
</evidence>
<reference evidence="20" key="1">
    <citation type="journal article" date="2021" name="ISME J.">
        <title>Evolutionary origin and ecological implication of a unique nif island in free-living Bradyrhizobium lineages.</title>
        <authorList>
            <person name="Tao J."/>
        </authorList>
    </citation>
    <scope>NUCLEOTIDE SEQUENCE [LARGE SCALE GENOMIC DNA]</scope>
    <source>
        <strain evidence="20">SZCCT0094</strain>
    </source>
</reference>
<evidence type="ECO:0000256" key="14">
    <source>
        <dbReference type="ARBA" id="ARBA00049229"/>
    </source>
</evidence>
<dbReference type="InterPro" id="IPR018300">
    <property type="entry name" value="Aminotrans_IV_CS"/>
</dbReference>
<comment type="catalytic activity">
    <reaction evidence="12 17">
        <text>L-valine + 2-oxoglutarate = 3-methyl-2-oxobutanoate + L-glutamate</text>
        <dbReference type="Rhea" id="RHEA:24813"/>
        <dbReference type="ChEBI" id="CHEBI:11851"/>
        <dbReference type="ChEBI" id="CHEBI:16810"/>
        <dbReference type="ChEBI" id="CHEBI:29985"/>
        <dbReference type="ChEBI" id="CHEBI:57762"/>
        <dbReference type="EC" id="2.6.1.42"/>
    </reaction>
</comment>
<comment type="similarity">
    <text evidence="6 15">Belongs to the class-IV pyridoxal-phosphate-dependent aminotransferase family.</text>
</comment>
<keyword evidence="11 17" id="KW-0100">Branched-chain amino acid biosynthesis</keyword>
<evidence type="ECO:0000256" key="8">
    <source>
        <dbReference type="ARBA" id="ARBA00022605"/>
    </source>
</evidence>
<sequence>MMQQDARSPLAHLGGALGFGKYMTNAMVLCRYSDGTGWEKPSLVPYGTLAFDPCALVLHYGQAIYEGMKAYRSPDASIALFRPDRNAARFRASARRMEMAEMPEGLFIEAVSTLVDAQRDWVPAGAESSLYLRPVMVADEAAFGVRRSTTYLFFIVATPVDALYRDGMAPFRLMVSEDFARAAPGGGGDAKTSGNYGRTLIALEAARRSGFNNVLWLDPVEREFIEEAGITNVFVRRGRDLLTPPLNGRILPGVMRETILQLARDWGLSAIEREISVTELLSGIDAGDVDEVFLSGTAVHVAPVGVIARRGREHRLAAAGEAQSLAKRLSQAISEIQRGLVADTRGWMRRVAAPSDCLVLSEP</sequence>
<keyword evidence="10 16" id="KW-0663">Pyridoxal phosphate</keyword>
<dbReference type="Gene3D" id="3.30.470.10">
    <property type="match status" value="1"/>
</dbReference>
<evidence type="ECO:0000256" key="11">
    <source>
        <dbReference type="ARBA" id="ARBA00023304"/>
    </source>
</evidence>
<dbReference type="PIRSF" id="PIRSF006468">
    <property type="entry name" value="BCAT1"/>
    <property type="match status" value="1"/>
</dbReference>
<gene>
    <name evidence="19" type="ORF">JQ619_19315</name>
</gene>
<evidence type="ECO:0000313" key="19">
    <source>
        <dbReference type="EMBL" id="MBR1137927.1"/>
    </source>
</evidence>
<evidence type="ECO:0000256" key="5">
    <source>
        <dbReference type="ARBA" id="ARBA00005072"/>
    </source>
</evidence>
<evidence type="ECO:0000256" key="1">
    <source>
        <dbReference type="ARBA" id="ARBA00001933"/>
    </source>
</evidence>
<dbReference type="EMBL" id="JAFCLK010000017">
    <property type="protein sequence ID" value="MBR1137927.1"/>
    <property type="molecule type" value="Genomic_DNA"/>
</dbReference>
<dbReference type="InterPro" id="IPR043131">
    <property type="entry name" value="BCAT-like_N"/>
</dbReference>
<evidence type="ECO:0000256" key="18">
    <source>
        <dbReference type="RuleBase" id="RU004519"/>
    </source>
</evidence>
<dbReference type="InterPro" id="IPR005786">
    <property type="entry name" value="B_amino_transII"/>
</dbReference>
<dbReference type="SUPFAM" id="SSF56752">
    <property type="entry name" value="D-aminoacid aminotransferase-like PLP-dependent enzymes"/>
    <property type="match status" value="1"/>
</dbReference>
<comment type="pathway">
    <text evidence="4 18">Amino-acid biosynthesis; L-valine biosynthesis; L-valine from pyruvate: step 4/4.</text>
</comment>
<evidence type="ECO:0000256" key="7">
    <source>
        <dbReference type="ARBA" id="ARBA00022576"/>
    </source>
</evidence>
<dbReference type="EC" id="2.6.1.42" evidence="17"/>
<evidence type="ECO:0000256" key="12">
    <source>
        <dbReference type="ARBA" id="ARBA00048212"/>
    </source>
</evidence>
<dbReference type="PANTHER" id="PTHR11825">
    <property type="entry name" value="SUBGROUP IIII AMINOTRANSFERASE"/>
    <property type="match status" value="1"/>
</dbReference>
<dbReference type="Pfam" id="PF01063">
    <property type="entry name" value="Aminotran_4"/>
    <property type="match status" value="1"/>
</dbReference>
<evidence type="ECO:0000256" key="16">
    <source>
        <dbReference type="RuleBase" id="RU004516"/>
    </source>
</evidence>
<accession>A0ABS5G9C1</accession>
<evidence type="ECO:0000313" key="20">
    <source>
        <dbReference type="Proteomes" id="UP001314635"/>
    </source>
</evidence>
<comment type="catalytic activity">
    <reaction evidence="13 17">
        <text>L-isoleucine + 2-oxoglutarate = (S)-3-methyl-2-oxopentanoate + L-glutamate</text>
        <dbReference type="Rhea" id="RHEA:24801"/>
        <dbReference type="ChEBI" id="CHEBI:16810"/>
        <dbReference type="ChEBI" id="CHEBI:29985"/>
        <dbReference type="ChEBI" id="CHEBI:35146"/>
        <dbReference type="ChEBI" id="CHEBI:58045"/>
        <dbReference type="EC" id="2.6.1.42"/>
    </reaction>
</comment>
<evidence type="ECO:0000256" key="10">
    <source>
        <dbReference type="ARBA" id="ARBA00022898"/>
    </source>
</evidence>
<dbReference type="Gene3D" id="3.20.10.10">
    <property type="entry name" value="D-amino Acid Aminotransferase, subunit A, domain 2"/>
    <property type="match status" value="1"/>
</dbReference>
<keyword evidence="7 17" id="KW-0032">Aminotransferase</keyword>
<dbReference type="GO" id="GO:0004084">
    <property type="term" value="F:branched-chain-amino-acid transaminase activity"/>
    <property type="evidence" value="ECO:0007669"/>
    <property type="project" value="UniProtKB-EC"/>
</dbReference>
<evidence type="ECO:0000256" key="3">
    <source>
        <dbReference type="ARBA" id="ARBA00004824"/>
    </source>
</evidence>
<proteinExistence type="inferred from homology"/>